<dbReference type="SUPFAM" id="SSF50129">
    <property type="entry name" value="GroES-like"/>
    <property type="match status" value="1"/>
</dbReference>
<dbReference type="Pfam" id="PF08240">
    <property type="entry name" value="ADH_N"/>
    <property type="match status" value="1"/>
</dbReference>
<keyword evidence="1" id="KW-0560">Oxidoreductase</keyword>
<accession>A0A0U5KZA6</accession>
<dbReference type="Proteomes" id="UP000059419">
    <property type="component" value="Chromosome 1"/>
</dbReference>
<dbReference type="InterPro" id="IPR020843">
    <property type="entry name" value="ER"/>
</dbReference>
<name>A0A0U5KZA6_9GAMM</name>
<comment type="similarity">
    <text evidence="1">Belongs to the zinc-containing alcohol dehydrogenase family. Quinone oxidoreductase subfamily.</text>
</comment>
<protein>
    <recommendedName>
        <fullName evidence="1">Zinc-type alcohol dehydrogenase-like protein</fullName>
    </recommendedName>
</protein>
<dbReference type="Gene3D" id="3.90.180.10">
    <property type="entry name" value="Medium-chain alcohol dehydrogenases, catalytic domain"/>
    <property type="match status" value="1"/>
</dbReference>
<evidence type="ECO:0000313" key="3">
    <source>
        <dbReference type="EMBL" id="CUU22879.1"/>
    </source>
</evidence>
<dbReference type="SMART" id="SM00829">
    <property type="entry name" value="PKS_ER"/>
    <property type="match status" value="1"/>
</dbReference>
<dbReference type="SUPFAM" id="SSF51735">
    <property type="entry name" value="NAD(P)-binding Rossmann-fold domains"/>
    <property type="match status" value="1"/>
</dbReference>
<dbReference type="CDD" id="cd08252">
    <property type="entry name" value="AL_MDR"/>
    <property type="match status" value="1"/>
</dbReference>
<keyword evidence="1" id="KW-0479">Metal-binding</keyword>
<dbReference type="InterPro" id="IPR011032">
    <property type="entry name" value="GroES-like_sf"/>
</dbReference>
<proteinExistence type="inferred from homology"/>
<evidence type="ECO:0000313" key="4">
    <source>
        <dbReference type="Proteomes" id="UP000059419"/>
    </source>
</evidence>
<dbReference type="PANTHER" id="PTHR11695:SF294">
    <property type="entry name" value="RETICULON-4-INTERACTING PROTEIN 1, MITOCHONDRIAL"/>
    <property type="match status" value="1"/>
</dbReference>
<dbReference type="EMBL" id="LN907827">
    <property type="protein sequence ID" value="CUU22879.1"/>
    <property type="molecule type" value="Genomic_DNA"/>
</dbReference>
<evidence type="ECO:0000259" key="2">
    <source>
        <dbReference type="SMART" id="SM00829"/>
    </source>
</evidence>
<dbReference type="STRING" id="1619313.EM595_0643"/>
<dbReference type="Pfam" id="PF13602">
    <property type="entry name" value="ADH_zinc_N_2"/>
    <property type="match status" value="1"/>
</dbReference>
<dbReference type="KEGG" id="ege:EM595_0643"/>
<organism evidence="3 4">
    <name type="scientific">Duffyella gerundensis</name>
    <dbReference type="NCBI Taxonomy" id="1619313"/>
    <lineage>
        <taxon>Bacteria</taxon>
        <taxon>Pseudomonadati</taxon>
        <taxon>Pseudomonadota</taxon>
        <taxon>Gammaproteobacteria</taxon>
        <taxon>Enterobacterales</taxon>
        <taxon>Erwiniaceae</taxon>
        <taxon>Duffyella</taxon>
    </lineage>
</organism>
<evidence type="ECO:0000256" key="1">
    <source>
        <dbReference type="RuleBase" id="RU364000"/>
    </source>
</evidence>
<keyword evidence="4" id="KW-1185">Reference proteome</keyword>
<dbReference type="InterPro" id="IPR036291">
    <property type="entry name" value="NAD(P)-bd_dom_sf"/>
</dbReference>
<sequence length="366" mass="39716">MIVHLRRTLCELLSILSSLADATTLKASTKENIVNIRAIAINPENPAQFIEIQPEKPTPGEYDLLVEVKAVSVNPVDTKVHKGAQKNGLQQPRILGWDASGVVREVGSSVTNFKAGDEVYYAGDLTRPGSNSTHQLVDARITGHKPTSLEWAAAAAIPLTALTAWEGLFERLHLDQAGADKTLLIVGGAGGVGSLAIPLAKLRSKVKVIATASRPDSVKWCQERGADLVIDYKDMPGELEKHGLKQVDYIFCLNDTDGHWNTMAQLIAPQGHICTIVENEHPLSMDQLKLKSAALHFELMYTRSMFKTPDMAQQGEILDAVATLLDEGKLQGTLSETLHGLSVDTLTQAHGKVLEGHMRGKVVIAY</sequence>
<keyword evidence="1" id="KW-0862">Zinc</keyword>
<dbReference type="NCBIfam" id="TIGR02817">
    <property type="entry name" value="adh_fam_1"/>
    <property type="match status" value="1"/>
</dbReference>
<gene>
    <name evidence="3" type="ORF">EM595_0643</name>
</gene>
<feature type="domain" description="Enoyl reductase (ER)" evidence="2">
    <location>
        <begin position="47"/>
        <end position="364"/>
    </location>
</feature>
<dbReference type="InterPro" id="IPR050700">
    <property type="entry name" value="YIM1/Zinc_Alcohol_DH_Fams"/>
</dbReference>
<dbReference type="InterPro" id="IPR014182">
    <property type="entry name" value="ADH_Zn_typ-1"/>
</dbReference>
<dbReference type="PANTHER" id="PTHR11695">
    <property type="entry name" value="ALCOHOL DEHYDROGENASE RELATED"/>
    <property type="match status" value="1"/>
</dbReference>
<dbReference type="InterPro" id="IPR013154">
    <property type="entry name" value="ADH-like_N"/>
</dbReference>
<dbReference type="GO" id="GO:0008270">
    <property type="term" value="F:zinc ion binding"/>
    <property type="evidence" value="ECO:0007669"/>
    <property type="project" value="InterPro"/>
</dbReference>
<dbReference type="PATRIC" id="fig|1619313.3.peg.671"/>
<dbReference type="GO" id="GO:0016491">
    <property type="term" value="F:oxidoreductase activity"/>
    <property type="evidence" value="ECO:0007669"/>
    <property type="project" value="UniProtKB-KW"/>
</dbReference>
<dbReference type="AlphaFoldDB" id="A0A0U5KZA6"/>
<reference evidence="4" key="1">
    <citation type="submission" date="2015-11" db="EMBL/GenBank/DDBJ databases">
        <authorList>
            <person name="Blom J."/>
        </authorList>
    </citation>
    <scope>NUCLEOTIDE SEQUENCE [LARGE SCALE GENOMIC DNA]</scope>
</reference>
<dbReference type="Gene3D" id="3.40.50.720">
    <property type="entry name" value="NAD(P)-binding Rossmann-like Domain"/>
    <property type="match status" value="1"/>
</dbReference>